<sequence length="90" mass="10578">MKPKRKEKITKWNDLTARIANGERESYNQALTDYEKFLLSREEIQEIQSRFGAELMKIHKLPMSVFCKKYSKLLDKFTIAIAKRIGKGVK</sequence>
<proteinExistence type="predicted"/>
<dbReference type="AlphaFoldDB" id="X1BF56"/>
<protein>
    <submittedName>
        <fullName evidence="1">Uncharacterized protein</fullName>
    </submittedName>
</protein>
<name>X1BF56_9ZZZZ</name>
<accession>X1BF56</accession>
<dbReference type="EMBL" id="BART01004419">
    <property type="protein sequence ID" value="GAG70636.1"/>
    <property type="molecule type" value="Genomic_DNA"/>
</dbReference>
<reference evidence="1" key="1">
    <citation type="journal article" date="2014" name="Front. Microbiol.">
        <title>High frequency of phylogenetically diverse reductive dehalogenase-homologous genes in deep subseafloor sedimentary metagenomes.</title>
        <authorList>
            <person name="Kawai M."/>
            <person name="Futagami T."/>
            <person name="Toyoda A."/>
            <person name="Takaki Y."/>
            <person name="Nishi S."/>
            <person name="Hori S."/>
            <person name="Arai W."/>
            <person name="Tsubouchi T."/>
            <person name="Morono Y."/>
            <person name="Uchiyama I."/>
            <person name="Ito T."/>
            <person name="Fujiyama A."/>
            <person name="Inagaki F."/>
            <person name="Takami H."/>
        </authorList>
    </citation>
    <scope>NUCLEOTIDE SEQUENCE</scope>
    <source>
        <strain evidence="1">Expedition CK06-06</strain>
    </source>
</reference>
<evidence type="ECO:0000313" key="1">
    <source>
        <dbReference type="EMBL" id="GAG70636.1"/>
    </source>
</evidence>
<gene>
    <name evidence="1" type="ORF">S01H4_11104</name>
</gene>
<organism evidence="1">
    <name type="scientific">marine sediment metagenome</name>
    <dbReference type="NCBI Taxonomy" id="412755"/>
    <lineage>
        <taxon>unclassified sequences</taxon>
        <taxon>metagenomes</taxon>
        <taxon>ecological metagenomes</taxon>
    </lineage>
</organism>
<comment type="caution">
    <text evidence="1">The sequence shown here is derived from an EMBL/GenBank/DDBJ whole genome shotgun (WGS) entry which is preliminary data.</text>
</comment>